<comment type="pathway">
    <text evidence="9">Carbohydrate metabolism; D-ribose degradation; D-ribose 5-phosphate from beta-D-ribopyranose: step 2/2.</text>
</comment>
<dbReference type="GO" id="GO:0005634">
    <property type="term" value="C:nucleus"/>
    <property type="evidence" value="ECO:0007669"/>
    <property type="project" value="UniProtKB-SubCell"/>
</dbReference>
<evidence type="ECO:0000256" key="2">
    <source>
        <dbReference type="ARBA" id="ARBA00022723"/>
    </source>
</evidence>
<keyword evidence="4 9" id="KW-0418">Kinase</keyword>
<protein>
    <recommendedName>
        <fullName evidence="9">Ribokinase</fullName>
        <shortName evidence="9">RK</shortName>
        <ecNumber evidence="9">2.7.1.15</ecNumber>
    </recommendedName>
</protein>
<keyword evidence="1 9" id="KW-0808">Transferase</keyword>
<feature type="binding site" evidence="9">
    <location>
        <begin position="231"/>
        <end position="236"/>
    </location>
    <ligand>
        <name>ATP</name>
        <dbReference type="ChEBI" id="CHEBI:30616"/>
    </ligand>
</feature>
<evidence type="ECO:0000256" key="3">
    <source>
        <dbReference type="ARBA" id="ARBA00022741"/>
    </source>
</evidence>
<dbReference type="SUPFAM" id="SSF53613">
    <property type="entry name" value="Ribokinase-like"/>
    <property type="match status" value="1"/>
</dbReference>
<dbReference type="HAMAP" id="MF_01987">
    <property type="entry name" value="Ribokinase"/>
    <property type="match status" value="1"/>
</dbReference>
<sequence length="309" mass="31985">MQPATGISPLVIVGSINVDLSFYTHSFPEPGETINGLSFSKAFGGKGANQAAMSGLLNANGATMIGKVASDSHGSECLSNLKNFNVNVTGSVLTADGESTGTACIQVDSMGENKIIVIPGANALLTPEDISSCESFIEAGSGLICQLEVPPNTVLSAMKVAAAADKKVYFNPSPCLPLDTIKELLENTTVCVVNQGELNVVSQKVTGNVDECVVAGRKLINTYGIRSVITTLGSEGSVYITKDDFVKCPPAAIEGEIVDCVGAGDCFLATVVYELEIGSEPLDAMVRANKMAGRSICGKGAMTSYNIGL</sequence>
<dbReference type="InterPro" id="IPR011611">
    <property type="entry name" value="PfkB_dom"/>
</dbReference>
<comment type="similarity">
    <text evidence="9">Belongs to the carbohydrate kinase PfkB family. Ribokinase subfamily.</text>
</comment>
<evidence type="ECO:0000256" key="4">
    <source>
        <dbReference type="ARBA" id="ARBA00022777"/>
    </source>
</evidence>
<feature type="active site" description="Proton acceptor" evidence="9">
    <location>
        <position position="265"/>
    </location>
</feature>
<feature type="binding site" evidence="9">
    <location>
        <position position="148"/>
    </location>
    <ligand>
        <name>substrate</name>
    </ligand>
</feature>
<feature type="binding site" evidence="9">
    <location>
        <position position="289"/>
    </location>
    <ligand>
        <name>ATP</name>
        <dbReference type="ChEBI" id="CHEBI:30616"/>
    </ligand>
</feature>
<comment type="caution">
    <text evidence="9">Lacks conserved residue(s) required for the propagation of feature annotation.</text>
</comment>
<proteinExistence type="inferred from homology"/>
<dbReference type="PANTHER" id="PTHR10584">
    <property type="entry name" value="SUGAR KINASE"/>
    <property type="match status" value="1"/>
</dbReference>
<comment type="activity regulation">
    <text evidence="9">Activated by a monovalent cation that binds near, but not in, the active site. The most likely occupant of the site in vivo is potassium. Ion binding induces a conformational change that may alter substrate affinity.</text>
</comment>
<keyword evidence="3 9" id="KW-0547">Nucleotide-binding</keyword>
<comment type="subunit">
    <text evidence="9">Homodimer.</text>
</comment>
<feature type="binding site" evidence="9">
    <location>
        <begin position="264"/>
        <end position="265"/>
    </location>
    <ligand>
        <name>ATP</name>
        <dbReference type="ChEBI" id="CHEBI:30616"/>
    </ligand>
</feature>
<comment type="catalytic activity">
    <reaction evidence="9">
        <text>D-ribose + ATP = D-ribose 5-phosphate + ADP + H(+)</text>
        <dbReference type="Rhea" id="RHEA:13697"/>
        <dbReference type="ChEBI" id="CHEBI:15378"/>
        <dbReference type="ChEBI" id="CHEBI:30616"/>
        <dbReference type="ChEBI" id="CHEBI:47013"/>
        <dbReference type="ChEBI" id="CHEBI:78346"/>
        <dbReference type="ChEBI" id="CHEBI:456216"/>
        <dbReference type="EC" id="2.7.1.15"/>
    </reaction>
</comment>
<feature type="binding site" evidence="9">
    <location>
        <position position="261"/>
    </location>
    <ligand>
        <name>K(+)</name>
        <dbReference type="ChEBI" id="CHEBI:29103"/>
    </ligand>
</feature>
<feature type="binding site" evidence="9">
    <location>
        <position position="300"/>
    </location>
    <ligand>
        <name>K(+)</name>
        <dbReference type="ChEBI" id="CHEBI:29103"/>
    </ligand>
</feature>
<dbReference type="GO" id="GO:0005524">
    <property type="term" value="F:ATP binding"/>
    <property type="evidence" value="ECO:0007669"/>
    <property type="project" value="UniProtKB-UniRule"/>
</dbReference>
<keyword evidence="5 9" id="KW-0067">ATP-binding</keyword>
<feature type="binding site" evidence="9">
    <location>
        <position position="265"/>
    </location>
    <ligand>
        <name>substrate</name>
    </ligand>
</feature>
<comment type="caution">
    <text evidence="11">The sequence shown here is derived from an EMBL/GenBank/DDBJ whole genome shotgun (WGS) entry which is preliminary data.</text>
</comment>
<evidence type="ECO:0000256" key="9">
    <source>
        <dbReference type="HAMAP-Rule" id="MF_03215"/>
    </source>
</evidence>
<dbReference type="Proteomes" id="UP001162640">
    <property type="component" value="Unassembled WGS sequence"/>
</dbReference>
<evidence type="ECO:0000313" key="11">
    <source>
        <dbReference type="EMBL" id="GMH68292.1"/>
    </source>
</evidence>
<feature type="binding site" evidence="9">
    <location>
        <begin position="45"/>
        <end position="49"/>
    </location>
    <ligand>
        <name>substrate</name>
    </ligand>
</feature>
<evidence type="ECO:0000259" key="10">
    <source>
        <dbReference type="Pfam" id="PF00294"/>
    </source>
</evidence>
<dbReference type="GO" id="GO:0004747">
    <property type="term" value="F:ribokinase activity"/>
    <property type="evidence" value="ECO:0007669"/>
    <property type="project" value="UniProtKB-UniRule"/>
</dbReference>
<dbReference type="PRINTS" id="PR00990">
    <property type="entry name" value="RIBOKINASE"/>
</dbReference>
<dbReference type="Pfam" id="PF00294">
    <property type="entry name" value="PfkB"/>
    <property type="match status" value="1"/>
</dbReference>
<evidence type="ECO:0000256" key="8">
    <source>
        <dbReference type="ARBA" id="ARBA00023277"/>
    </source>
</evidence>
<keyword evidence="9" id="KW-0539">Nucleus</keyword>
<feature type="binding site" evidence="9">
    <location>
        <position position="259"/>
    </location>
    <ligand>
        <name>K(+)</name>
        <dbReference type="ChEBI" id="CHEBI:29103"/>
    </ligand>
</feature>
<feature type="binding site" evidence="9">
    <location>
        <position position="295"/>
    </location>
    <ligand>
        <name>K(+)</name>
        <dbReference type="ChEBI" id="CHEBI:29103"/>
    </ligand>
</feature>
<dbReference type="CDD" id="cd01174">
    <property type="entry name" value="ribokinase"/>
    <property type="match status" value="1"/>
</dbReference>
<keyword evidence="8 9" id="KW-0119">Carbohydrate metabolism</keyword>
<name>A0A9W7A9N6_9STRA</name>
<dbReference type="InterPro" id="IPR029056">
    <property type="entry name" value="Ribokinase-like"/>
</dbReference>
<dbReference type="GO" id="GO:0005737">
    <property type="term" value="C:cytoplasm"/>
    <property type="evidence" value="ECO:0007669"/>
    <property type="project" value="UniProtKB-SubCell"/>
</dbReference>
<evidence type="ECO:0000256" key="5">
    <source>
        <dbReference type="ARBA" id="ARBA00022840"/>
    </source>
</evidence>
<dbReference type="EC" id="2.7.1.15" evidence="9"/>
<feature type="binding site" evidence="9">
    <location>
        <begin position="17"/>
        <end position="19"/>
    </location>
    <ligand>
        <name>substrate</name>
    </ligand>
</feature>
<comment type="subcellular location">
    <subcellularLocation>
        <location evidence="9">Cytoplasm</location>
    </subcellularLocation>
    <subcellularLocation>
        <location evidence="9">Nucleus</location>
    </subcellularLocation>
</comment>
<keyword evidence="2 9" id="KW-0479">Metal-binding</keyword>
<keyword evidence="9" id="KW-0963">Cytoplasm</keyword>
<evidence type="ECO:0000313" key="12">
    <source>
        <dbReference type="Proteomes" id="UP001162640"/>
    </source>
</evidence>
<feature type="domain" description="Carbohydrate kinase PfkB" evidence="10">
    <location>
        <begin position="10"/>
        <end position="304"/>
    </location>
</feature>
<evidence type="ECO:0000256" key="1">
    <source>
        <dbReference type="ARBA" id="ARBA00022679"/>
    </source>
</evidence>
<comment type="function">
    <text evidence="9">Catalyzes the phosphorylation of ribose at O-5 in a reaction requiring ATP and magnesium. The resulting D-ribose-5-phosphate can then be used either for sythesis of nucleotides, histidine, and tryptophan, or as a component of the pentose phosphate pathway.</text>
</comment>
<keyword evidence="6 9" id="KW-0460">Magnesium</keyword>
<organism evidence="11 12">
    <name type="scientific">Triparma laevis f. inornata</name>
    <dbReference type="NCBI Taxonomy" id="1714386"/>
    <lineage>
        <taxon>Eukaryota</taxon>
        <taxon>Sar</taxon>
        <taxon>Stramenopiles</taxon>
        <taxon>Ochrophyta</taxon>
        <taxon>Bolidophyceae</taxon>
        <taxon>Parmales</taxon>
        <taxon>Triparmaceae</taxon>
        <taxon>Triparma</taxon>
    </lineage>
</organism>
<dbReference type="Gene3D" id="3.40.1190.20">
    <property type="match status" value="1"/>
</dbReference>
<dbReference type="AlphaFoldDB" id="A0A9W7A9N6"/>
<dbReference type="InterPro" id="IPR011877">
    <property type="entry name" value="Ribokinase"/>
</dbReference>
<dbReference type="GO" id="GO:0046872">
    <property type="term" value="F:metal ion binding"/>
    <property type="evidence" value="ECO:0007669"/>
    <property type="project" value="UniProtKB-KW"/>
</dbReference>
<dbReference type="PANTHER" id="PTHR10584:SF166">
    <property type="entry name" value="RIBOKINASE"/>
    <property type="match status" value="1"/>
</dbReference>
<gene>
    <name evidence="11" type="ORF">TL16_g04895</name>
</gene>
<keyword evidence="7 9" id="KW-0630">Potassium</keyword>
<feature type="binding site" evidence="9">
    <location>
        <position position="298"/>
    </location>
    <ligand>
        <name>K(+)</name>
        <dbReference type="ChEBI" id="CHEBI:29103"/>
    </ligand>
</feature>
<feature type="binding site" evidence="9">
    <location>
        <position position="304"/>
    </location>
    <ligand>
        <name>K(+)</name>
        <dbReference type="ChEBI" id="CHEBI:29103"/>
    </ligand>
</feature>
<comment type="cofactor">
    <cofactor evidence="9">
        <name>Mg(2+)</name>
        <dbReference type="ChEBI" id="CHEBI:18420"/>
    </cofactor>
    <text evidence="9">Requires a divalent cation, most likely magnesium in vivo, as an electrophilic catalyst to aid phosphoryl group transfer. It is the chelate of the metal and the nucleotide that is the actual substrate.</text>
</comment>
<evidence type="ECO:0000256" key="7">
    <source>
        <dbReference type="ARBA" id="ARBA00022958"/>
    </source>
</evidence>
<reference evidence="12" key="1">
    <citation type="journal article" date="2023" name="Commun. Biol.">
        <title>Genome analysis of Parmales, the sister group of diatoms, reveals the evolutionary specialization of diatoms from phago-mixotrophs to photoautotrophs.</title>
        <authorList>
            <person name="Ban H."/>
            <person name="Sato S."/>
            <person name="Yoshikawa S."/>
            <person name="Yamada K."/>
            <person name="Nakamura Y."/>
            <person name="Ichinomiya M."/>
            <person name="Sato N."/>
            <person name="Blanc-Mathieu R."/>
            <person name="Endo H."/>
            <person name="Kuwata A."/>
            <person name="Ogata H."/>
        </authorList>
    </citation>
    <scope>NUCLEOTIDE SEQUENCE [LARGE SCALE GENOMIC DNA]</scope>
</reference>
<accession>A0A9W7A9N6</accession>
<dbReference type="GO" id="GO:0019303">
    <property type="term" value="P:D-ribose catabolic process"/>
    <property type="evidence" value="ECO:0007669"/>
    <property type="project" value="UniProtKB-UniRule"/>
</dbReference>
<feature type="binding site" evidence="9">
    <location>
        <position position="194"/>
    </location>
    <ligand>
        <name>ATP</name>
        <dbReference type="ChEBI" id="CHEBI:30616"/>
    </ligand>
</feature>
<dbReference type="EMBL" id="BLQM01000138">
    <property type="protein sequence ID" value="GMH68292.1"/>
    <property type="molecule type" value="Genomic_DNA"/>
</dbReference>
<dbReference type="InterPro" id="IPR002139">
    <property type="entry name" value="Ribo/fructo_kinase"/>
</dbReference>
<evidence type="ECO:0000256" key="6">
    <source>
        <dbReference type="ARBA" id="ARBA00022842"/>
    </source>
</evidence>